<dbReference type="KEGG" id="gce:KYE46_16095"/>
<evidence type="ECO:0000259" key="1">
    <source>
        <dbReference type="Pfam" id="PF04471"/>
    </source>
</evidence>
<sequence>MELSLQAIRAFYGSVDRKQEEFISKFRKSILNDLLVFDDLHHRSGGSRSFVCVDTGKQLVQWHGKILRNPRTLQTIRNRSRIYYWMRNLDDRQYECFGAALMQSLGATKVHLTPRGNEFGIDFLALVPAYSRSELFVSGGRGIRIVGQSKLYQSKVPRDSIQSFNSLMDSIRHNRYEIQTIVPAWFRNSPAPLVGLWAAHKGYQEGARIISGQNGYILLDTLMMAEIFGSSKPLQGVRDQSDLEKMMWSYLAEFENTGEALEA</sequence>
<keyword evidence="2" id="KW-0255">Endonuclease</keyword>
<organism evidence="2 3">
    <name type="scientific">Gymnodinialimonas ceratoperidinii</name>
    <dbReference type="NCBI Taxonomy" id="2856823"/>
    <lineage>
        <taxon>Bacteria</taxon>
        <taxon>Pseudomonadati</taxon>
        <taxon>Pseudomonadota</taxon>
        <taxon>Alphaproteobacteria</taxon>
        <taxon>Rhodobacterales</taxon>
        <taxon>Paracoccaceae</taxon>
        <taxon>Gymnodinialimonas</taxon>
    </lineage>
</organism>
<keyword evidence="2" id="KW-0540">Nuclease</keyword>
<protein>
    <submittedName>
        <fullName evidence="2">Restriction endonuclease</fullName>
    </submittedName>
</protein>
<dbReference type="GO" id="GO:0004519">
    <property type="term" value="F:endonuclease activity"/>
    <property type="evidence" value="ECO:0007669"/>
    <property type="project" value="UniProtKB-KW"/>
</dbReference>
<accession>A0A8F6TWW4</accession>
<keyword evidence="2" id="KW-0378">Hydrolase</keyword>
<dbReference type="EMBL" id="CP079194">
    <property type="protein sequence ID" value="QXT39423.1"/>
    <property type="molecule type" value="Genomic_DNA"/>
</dbReference>
<dbReference type="GO" id="GO:0009307">
    <property type="term" value="P:DNA restriction-modification system"/>
    <property type="evidence" value="ECO:0007669"/>
    <property type="project" value="InterPro"/>
</dbReference>
<proteinExistence type="predicted"/>
<name>A0A8F6TWW4_9RHOB</name>
<dbReference type="Pfam" id="PF04471">
    <property type="entry name" value="Mrr_cat"/>
    <property type="match status" value="1"/>
</dbReference>
<evidence type="ECO:0000313" key="3">
    <source>
        <dbReference type="Proteomes" id="UP000825009"/>
    </source>
</evidence>
<gene>
    <name evidence="2" type="ORF">KYE46_16095</name>
</gene>
<dbReference type="InterPro" id="IPR007560">
    <property type="entry name" value="Restrct_endonuc_IV_Mrr"/>
</dbReference>
<dbReference type="RefSeq" id="WP_219002038.1">
    <property type="nucleotide sequence ID" value="NZ_CP079194.1"/>
</dbReference>
<dbReference type="AlphaFoldDB" id="A0A8F6TWW4"/>
<feature type="domain" description="Restriction endonuclease type IV Mrr" evidence="1">
    <location>
        <begin position="87"/>
        <end position="170"/>
    </location>
</feature>
<dbReference type="Proteomes" id="UP000825009">
    <property type="component" value="Chromosome"/>
</dbReference>
<reference evidence="2 3" key="1">
    <citation type="submission" date="2021-07" db="EMBL/GenBank/DDBJ databases">
        <title>A novel Jannaschia species isolated from marine dinoflagellate Ceratoperidinium margalefii.</title>
        <authorList>
            <person name="Jiang Y."/>
            <person name="Li Z."/>
        </authorList>
    </citation>
    <scope>NUCLEOTIDE SEQUENCE [LARGE SCALE GENOMIC DNA]</scope>
    <source>
        <strain evidence="2 3">J12C1-MA-4</strain>
    </source>
</reference>
<evidence type="ECO:0000313" key="2">
    <source>
        <dbReference type="EMBL" id="QXT39423.1"/>
    </source>
</evidence>
<dbReference type="GO" id="GO:0003677">
    <property type="term" value="F:DNA binding"/>
    <property type="evidence" value="ECO:0007669"/>
    <property type="project" value="InterPro"/>
</dbReference>
<keyword evidence="3" id="KW-1185">Reference proteome</keyword>